<keyword evidence="4 6" id="KW-1133">Transmembrane helix</keyword>
<feature type="transmembrane region" description="Helical" evidence="6">
    <location>
        <begin position="381"/>
        <end position="398"/>
    </location>
</feature>
<accession>A0A3D8Y379</accession>
<evidence type="ECO:0000313" key="8">
    <source>
        <dbReference type="Proteomes" id="UP000256373"/>
    </source>
</evidence>
<feature type="transmembrane region" description="Helical" evidence="6">
    <location>
        <begin position="6"/>
        <end position="28"/>
    </location>
</feature>
<feature type="transmembrane region" description="Helical" evidence="6">
    <location>
        <begin position="244"/>
        <end position="269"/>
    </location>
</feature>
<evidence type="ECO:0000313" key="7">
    <source>
        <dbReference type="EMBL" id="REA55234.1"/>
    </source>
</evidence>
<comment type="subcellular location">
    <subcellularLocation>
        <location evidence="1">Cell membrane</location>
        <topology evidence="1">Multi-pass membrane protein</topology>
    </subcellularLocation>
</comment>
<dbReference type="RefSeq" id="WP_115834365.1">
    <property type="nucleotide sequence ID" value="NZ_QNUL01000049.1"/>
</dbReference>
<feature type="transmembrane region" description="Helical" evidence="6">
    <location>
        <begin position="353"/>
        <end position="375"/>
    </location>
</feature>
<organism evidence="7 8">
    <name type="scientific">Dyadobacter luteus</name>
    <dbReference type="NCBI Taxonomy" id="2259619"/>
    <lineage>
        <taxon>Bacteria</taxon>
        <taxon>Pseudomonadati</taxon>
        <taxon>Bacteroidota</taxon>
        <taxon>Cytophagia</taxon>
        <taxon>Cytophagales</taxon>
        <taxon>Spirosomataceae</taxon>
        <taxon>Dyadobacter</taxon>
    </lineage>
</organism>
<keyword evidence="8" id="KW-1185">Reference proteome</keyword>
<feature type="transmembrane region" description="Helical" evidence="6">
    <location>
        <begin position="325"/>
        <end position="346"/>
    </location>
</feature>
<sequence length="429" mass="47591">MNFLKSFSFTFLTKAFSIVALLLCRILLARLLGPSELGSLGNALNLTTLFARWSSLGTVPATQFVAAKHAGSRNEILTITMVSSVILSISGLLFVYLLSPHIVTWQFGNDTFGKEIFEQLIPFLPIVILSMTLPINLLGQGDYKAYSTSQIVPLIIQTSLLGFAFMSTNPVQIVIAGQITYWILMAVISLLKNRVHSFHLSVNSKIATDYIRMALKMFPLVILQYSLARLPVLAGSHYLSTKELGYFILASNLSEAFLILYTAITPIIFNRTLKSRSCPIFLIKVICYSGALMLIILILVLTSGGFVFLYLFGERYLPSWRLLQLLSPTILLHGIFTLSVNHFVAIEKTTTVICTYLAGILTLAISCILFCPAYGVIGLCYSSILSALATALICIFLVRKESNTTLNTLLLSAKEDWHKLINKQFERDN</sequence>
<dbReference type="InterPro" id="IPR050833">
    <property type="entry name" value="Poly_Biosynth_Transport"/>
</dbReference>
<dbReference type="AlphaFoldDB" id="A0A3D8Y379"/>
<evidence type="ECO:0000256" key="2">
    <source>
        <dbReference type="ARBA" id="ARBA00022475"/>
    </source>
</evidence>
<gene>
    <name evidence="7" type="ORF">DSL64_28435</name>
</gene>
<keyword evidence="5 6" id="KW-0472">Membrane</keyword>
<evidence type="ECO:0000256" key="6">
    <source>
        <dbReference type="SAM" id="Phobius"/>
    </source>
</evidence>
<keyword evidence="3 6" id="KW-0812">Transmembrane</keyword>
<feature type="transmembrane region" description="Helical" evidence="6">
    <location>
        <begin position="76"/>
        <end position="99"/>
    </location>
</feature>
<dbReference type="PANTHER" id="PTHR30250">
    <property type="entry name" value="PST FAMILY PREDICTED COLANIC ACID TRANSPORTER"/>
    <property type="match status" value="1"/>
</dbReference>
<feature type="transmembrane region" description="Helical" evidence="6">
    <location>
        <begin position="119"/>
        <end position="139"/>
    </location>
</feature>
<feature type="transmembrane region" description="Helical" evidence="6">
    <location>
        <begin position="213"/>
        <end position="232"/>
    </location>
</feature>
<dbReference type="PANTHER" id="PTHR30250:SF11">
    <property type="entry name" value="O-ANTIGEN TRANSPORTER-RELATED"/>
    <property type="match status" value="1"/>
</dbReference>
<comment type="caution">
    <text evidence="7">The sequence shown here is derived from an EMBL/GenBank/DDBJ whole genome shotgun (WGS) entry which is preliminary data.</text>
</comment>
<dbReference type="Proteomes" id="UP000256373">
    <property type="component" value="Unassembled WGS sequence"/>
</dbReference>
<evidence type="ECO:0000256" key="1">
    <source>
        <dbReference type="ARBA" id="ARBA00004651"/>
    </source>
</evidence>
<dbReference type="EMBL" id="QNUL01000049">
    <property type="protein sequence ID" value="REA55234.1"/>
    <property type="molecule type" value="Genomic_DNA"/>
</dbReference>
<dbReference type="GO" id="GO:0005886">
    <property type="term" value="C:plasma membrane"/>
    <property type="evidence" value="ECO:0007669"/>
    <property type="project" value="UniProtKB-SubCell"/>
</dbReference>
<evidence type="ECO:0000256" key="3">
    <source>
        <dbReference type="ARBA" id="ARBA00022692"/>
    </source>
</evidence>
<proteinExistence type="predicted"/>
<protein>
    <submittedName>
        <fullName evidence="7">Uncharacterized protein</fullName>
    </submittedName>
</protein>
<name>A0A3D8Y379_9BACT</name>
<evidence type="ECO:0000256" key="5">
    <source>
        <dbReference type="ARBA" id="ARBA00023136"/>
    </source>
</evidence>
<evidence type="ECO:0000256" key="4">
    <source>
        <dbReference type="ARBA" id="ARBA00022989"/>
    </source>
</evidence>
<feature type="transmembrane region" description="Helical" evidence="6">
    <location>
        <begin position="281"/>
        <end position="313"/>
    </location>
</feature>
<keyword evidence="2" id="KW-1003">Cell membrane</keyword>
<reference evidence="7 8" key="1">
    <citation type="submission" date="2018-07" db="EMBL/GenBank/DDBJ databases">
        <title>Dyadobacter roseus sp. nov., isolated from rose rhizosphere soil.</title>
        <authorList>
            <person name="Chen L."/>
        </authorList>
    </citation>
    <scope>NUCLEOTIDE SEQUENCE [LARGE SCALE GENOMIC DNA]</scope>
    <source>
        <strain evidence="7 8">RS19</strain>
    </source>
</reference>
<feature type="transmembrane region" description="Helical" evidence="6">
    <location>
        <begin position="173"/>
        <end position="192"/>
    </location>
</feature>